<dbReference type="GO" id="GO:0046872">
    <property type="term" value="F:metal ion binding"/>
    <property type="evidence" value="ECO:0007669"/>
    <property type="project" value="UniProtKB-KW"/>
</dbReference>
<proteinExistence type="predicted"/>
<dbReference type="GO" id="GO:0015074">
    <property type="term" value="P:DNA integration"/>
    <property type="evidence" value="ECO:0007669"/>
    <property type="project" value="InterPro"/>
</dbReference>
<feature type="domain" description="Integrase catalytic" evidence="3">
    <location>
        <begin position="140"/>
        <end position="259"/>
    </location>
</feature>
<reference evidence="4 5" key="1">
    <citation type="journal article" date="2021" name="Nat. Plants">
        <title>The Taxus genome provides insights into paclitaxel biosynthesis.</title>
        <authorList>
            <person name="Xiong X."/>
            <person name="Gou J."/>
            <person name="Liao Q."/>
            <person name="Li Y."/>
            <person name="Zhou Q."/>
            <person name="Bi G."/>
            <person name="Li C."/>
            <person name="Du R."/>
            <person name="Wang X."/>
            <person name="Sun T."/>
            <person name="Guo L."/>
            <person name="Liang H."/>
            <person name="Lu P."/>
            <person name="Wu Y."/>
            <person name="Zhang Z."/>
            <person name="Ro D.K."/>
            <person name="Shang Y."/>
            <person name="Huang S."/>
            <person name="Yan J."/>
        </authorList>
    </citation>
    <scope>NUCLEOTIDE SEQUENCE [LARGE SCALE GENOMIC DNA]</scope>
    <source>
        <strain evidence="4">Ta-2019</strain>
    </source>
</reference>
<evidence type="ECO:0000256" key="2">
    <source>
        <dbReference type="ARBA" id="ARBA00022801"/>
    </source>
</evidence>
<dbReference type="Gene3D" id="3.30.420.10">
    <property type="entry name" value="Ribonuclease H-like superfamily/Ribonuclease H"/>
    <property type="match status" value="2"/>
</dbReference>
<sequence>NDSLQGLMKHVDQAQELLKDLDCIFNKATSLMKEATSLMMQDLKISDEEHNIENSSGTESDEGSILNDQKLELSDYVSMMSVVYGMLRQDYAMQEEQQVDAGMRVYSDVESPPVYISLAEHYQIIRKKEATNELKGKLVKMQNENTWLLKDVKHVPTLRQNLLSSGQLGSDGFTVIFTMDSWKVTKGALLVARALIENETGLKLKCLRSNNGGEYCNNEFDDYYSKNGIHRKKMVPRTLQQNGVSERMNMTIMEHVRSMRLHAGLPLYGDRLRSDNGGEYCNNEFDDYYSKNGIHRKKMVPRTLQQNGVSERMNMTIMEHVRSMRLHAGLPLYFWAEAVSTDVYLINRGPSSALDGGIPEEAWYGKNMQEIKVLKKQLSESFAMKDLRVAKQILGMRISRDRKEWKLTLSQEEYINKVLERFNMQDAKPIGTPLAGHFKLSKEQCPKIEQERN</sequence>
<dbReference type="SUPFAM" id="SSF53098">
    <property type="entry name" value="Ribonuclease H-like"/>
    <property type="match status" value="2"/>
</dbReference>
<keyword evidence="1" id="KW-0479">Metal-binding</keyword>
<gene>
    <name evidence="4" type="ORF">KI387_012429</name>
</gene>
<name>A0AA38CG47_TAXCH</name>
<dbReference type="InterPro" id="IPR039537">
    <property type="entry name" value="Retrotran_Ty1/copia-like"/>
</dbReference>
<protein>
    <recommendedName>
        <fullName evidence="3">Integrase catalytic domain-containing protein</fullName>
    </recommendedName>
</protein>
<dbReference type="AlphaFoldDB" id="A0AA38CG47"/>
<dbReference type="InterPro" id="IPR001584">
    <property type="entry name" value="Integrase_cat-core"/>
</dbReference>
<dbReference type="PANTHER" id="PTHR42648:SF28">
    <property type="entry name" value="TRANSPOSON-ENCODED PROTEIN WITH RIBONUCLEASE H-LIKE AND RETROVIRUS ZINC FINGER-LIKE DOMAINS"/>
    <property type="match status" value="1"/>
</dbReference>
<keyword evidence="5" id="KW-1185">Reference proteome</keyword>
<evidence type="ECO:0000256" key="1">
    <source>
        <dbReference type="ARBA" id="ARBA00022723"/>
    </source>
</evidence>
<organism evidence="4 5">
    <name type="scientific">Taxus chinensis</name>
    <name type="common">Chinese yew</name>
    <name type="synonym">Taxus wallichiana var. chinensis</name>
    <dbReference type="NCBI Taxonomy" id="29808"/>
    <lineage>
        <taxon>Eukaryota</taxon>
        <taxon>Viridiplantae</taxon>
        <taxon>Streptophyta</taxon>
        <taxon>Embryophyta</taxon>
        <taxon>Tracheophyta</taxon>
        <taxon>Spermatophyta</taxon>
        <taxon>Pinopsida</taxon>
        <taxon>Pinidae</taxon>
        <taxon>Conifers II</taxon>
        <taxon>Cupressales</taxon>
        <taxon>Taxaceae</taxon>
        <taxon>Taxus</taxon>
    </lineage>
</organism>
<keyword evidence="2" id="KW-0378">Hydrolase</keyword>
<dbReference type="PROSITE" id="PS50994">
    <property type="entry name" value="INTEGRASE"/>
    <property type="match status" value="2"/>
</dbReference>
<dbReference type="GO" id="GO:0003676">
    <property type="term" value="F:nucleic acid binding"/>
    <property type="evidence" value="ECO:0007669"/>
    <property type="project" value="InterPro"/>
</dbReference>
<dbReference type="PANTHER" id="PTHR42648">
    <property type="entry name" value="TRANSPOSASE, PUTATIVE-RELATED"/>
    <property type="match status" value="1"/>
</dbReference>
<dbReference type="Proteomes" id="UP000824469">
    <property type="component" value="Unassembled WGS sequence"/>
</dbReference>
<evidence type="ECO:0000313" key="5">
    <source>
        <dbReference type="Proteomes" id="UP000824469"/>
    </source>
</evidence>
<dbReference type="EMBL" id="JAHRHJ020000009">
    <property type="protein sequence ID" value="KAH9300846.1"/>
    <property type="molecule type" value="Genomic_DNA"/>
</dbReference>
<dbReference type="InterPro" id="IPR013103">
    <property type="entry name" value="RVT_2"/>
</dbReference>
<accession>A0AA38CG47</accession>
<dbReference type="InterPro" id="IPR012337">
    <property type="entry name" value="RNaseH-like_sf"/>
</dbReference>
<comment type="caution">
    <text evidence="4">The sequence shown here is derived from an EMBL/GenBank/DDBJ whole genome shotgun (WGS) entry which is preliminary data.</text>
</comment>
<dbReference type="InterPro" id="IPR036397">
    <property type="entry name" value="RNaseH_sf"/>
</dbReference>
<evidence type="ECO:0000259" key="3">
    <source>
        <dbReference type="PROSITE" id="PS50994"/>
    </source>
</evidence>
<dbReference type="Pfam" id="PF07727">
    <property type="entry name" value="RVT_2"/>
    <property type="match status" value="1"/>
</dbReference>
<evidence type="ECO:0000313" key="4">
    <source>
        <dbReference type="EMBL" id="KAH9300846.1"/>
    </source>
</evidence>
<feature type="non-terminal residue" evidence="4">
    <location>
        <position position="1"/>
    </location>
</feature>
<feature type="domain" description="Integrase catalytic" evidence="3">
    <location>
        <begin position="272"/>
        <end position="367"/>
    </location>
</feature>
<dbReference type="GO" id="GO:0016787">
    <property type="term" value="F:hydrolase activity"/>
    <property type="evidence" value="ECO:0007669"/>
    <property type="project" value="UniProtKB-KW"/>
</dbReference>